<comment type="caution">
    <text evidence="11">The sequence shown here is derived from an EMBL/GenBank/DDBJ whole genome shotgun (WGS) entry which is preliminary data.</text>
</comment>
<dbReference type="InterPro" id="IPR013098">
    <property type="entry name" value="Ig_I-set"/>
</dbReference>
<feature type="domain" description="Ig-like" evidence="10">
    <location>
        <begin position="323"/>
        <end position="410"/>
    </location>
</feature>
<evidence type="ECO:0000313" key="12">
    <source>
        <dbReference type="Proteomes" id="UP001054837"/>
    </source>
</evidence>
<dbReference type="AlphaFoldDB" id="A0AAV4VP77"/>
<dbReference type="CDD" id="cd20956">
    <property type="entry name" value="IgI_4_Dscam"/>
    <property type="match status" value="1"/>
</dbReference>
<dbReference type="Pfam" id="PF13927">
    <property type="entry name" value="Ig_3"/>
    <property type="match status" value="3"/>
</dbReference>
<evidence type="ECO:0000313" key="11">
    <source>
        <dbReference type="EMBL" id="GIY72145.1"/>
    </source>
</evidence>
<gene>
    <name evidence="11" type="primary">Dscam2</name>
    <name evidence="11" type="ORF">CDAR_302311</name>
</gene>
<accession>A0AAV4VP77</accession>
<keyword evidence="6" id="KW-1133">Transmembrane helix</keyword>
<evidence type="ECO:0000256" key="2">
    <source>
        <dbReference type="ARBA" id="ARBA00022692"/>
    </source>
</evidence>
<dbReference type="PANTHER" id="PTHR12231:SF253">
    <property type="entry name" value="DPR-INTERACTING PROTEIN ETA, ISOFORM B-RELATED"/>
    <property type="match status" value="1"/>
</dbReference>
<keyword evidence="9" id="KW-0393">Immunoglobulin domain</keyword>
<proteinExistence type="predicted"/>
<keyword evidence="8" id="KW-1015">Disulfide bond</keyword>
<feature type="domain" description="Ig-like" evidence="10">
    <location>
        <begin position="511"/>
        <end position="604"/>
    </location>
</feature>
<dbReference type="Pfam" id="PF07679">
    <property type="entry name" value="I-set"/>
    <property type="match status" value="2"/>
</dbReference>
<feature type="domain" description="Ig-like" evidence="10">
    <location>
        <begin position="134"/>
        <end position="220"/>
    </location>
</feature>
<dbReference type="PROSITE" id="PS50835">
    <property type="entry name" value="IG_LIKE"/>
    <property type="match status" value="6"/>
</dbReference>
<reference evidence="11 12" key="1">
    <citation type="submission" date="2021-06" db="EMBL/GenBank/DDBJ databases">
        <title>Caerostris darwini draft genome.</title>
        <authorList>
            <person name="Kono N."/>
            <person name="Arakawa K."/>
        </authorList>
    </citation>
    <scope>NUCLEOTIDE SEQUENCE [LARGE SCALE GENOMIC DNA]</scope>
</reference>
<evidence type="ECO:0000256" key="4">
    <source>
        <dbReference type="ARBA" id="ARBA00022737"/>
    </source>
</evidence>
<comment type="subcellular location">
    <subcellularLocation>
        <location evidence="1">Membrane</location>
        <topology evidence="1">Single-pass type I membrane protein</topology>
    </subcellularLocation>
</comment>
<evidence type="ECO:0000256" key="8">
    <source>
        <dbReference type="ARBA" id="ARBA00023157"/>
    </source>
</evidence>
<dbReference type="SUPFAM" id="SSF48726">
    <property type="entry name" value="Immunoglobulin"/>
    <property type="match status" value="6"/>
</dbReference>
<dbReference type="Proteomes" id="UP001054837">
    <property type="component" value="Unassembled WGS sequence"/>
</dbReference>
<keyword evidence="7" id="KW-0472">Membrane</keyword>
<evidence type="ECO:0000259" key="10">
    <source>
        <dbReference type="PROSITE" id="PS50835"/>
    </source>
</evidence>
<dbReference type="EMBL" id="BPLQ01013446">
    <property type="protein sequence ID" value="GIY72145.1"/>
    <property type="molecule type" value="Genomic_DNA"/>
</dbReference>
<dbReference type="InterPro" id="IPR036179">
    <property type="entry name" value="Ig-like_dom_sf"/>
</dbReference>
<dbReference type="PANTHER" id="PTHR12231">
    <property type="entry name" value="CTX-RELATED TYPE I TRANSMEMBRANE PROTEIN"/>
    <property type="match status" value="1"/>
</dbReference>
<dbReference type="SMART" id="SM00408">
    <property type="entry name" value="IGc2"/>
    <property type="match status" value="6"/>
</dbReference>
<organism evidence="11 12">
    <name type="scientific">Caerostris darwini</name>
    <dbReference type="NCBI Taxonomy" id="1538125"/>
    <lineage>
        <taxon>Eukaryota</taxon>
        <taxon>Metazoa</taxon>
        <taxon>Ecdysozoa</taxon>
        <taxon>Arthropoda</taxon>
        <taxon>Chelicerata</taxon>
        <taxon>Arachnida</taxon>
        <taxon>Araneae</taxon>
        <taxon>Araneomorphae</taxon>
        <taxon>Entelegynae</taxon>
        <taxon>Araneoidea</taxon>
        <taxon>Araneidae</taxon>
        <taxon>Caerostris</taxon>
    </lineage>
</organism>
<dbReference type="InterPro" id="IPR051170">
    <property type="entry name" value="Neural/epithelial_adhesion"/>
</dbReference>
<evidence type="ECO:0000256" key="1">
    <source>
        <dbReference type="ARBA" id="ARBA00004479"/>
    </source>
</evidence>
<sequence length="647" mass="70481">MIHGAVFTFLQTESTSQCKHRIETAAAADTDEKESQAKEGLTFCCEGNAIGSSKCIFIFTSRLNMFRFTGFDPFWMKDETGNLSAVQEDGRVWLLQEALCIRRVVEEDAGKYQCIVRNSIGEKRVESALVVTAPLRVTVLPPHQVLNMGVAATFTCNVTGYPVHSVAWVKDQRPVATSERVQLPSRDVLHIVSLRREDRGMYQCFAYNDKDGAQGTAQLKIADVPPSIVSAFPERTLQPRDGVSLQCIVVGSPLPRVTWYLDSSVMGQTGRISMGDYVTEDARVVSLLNISGVVAEDGGEYGCEASNDVGSASHSARLNVFGPAFVRPMPNVTAISGETLMVKCPYGGYPIKSIRWFANGIVLPLHPRQKVGQGGTLSIQSVHREADEGEYSCTVRGVDGHTATGTTFVSVVVPPVIDKHYFRDSSTVDEGSRTKLVCIVSRGDPPLRFHWLKNGLPFLAHGDIAVQTTEDSSIVTFKKVTSADRGLYSCVATNAASSANMTTHLIVNVSPQFTVEPTNSTVVEGDTVRLDCAAVGFPAPSILWKKLIYSEKTAGDFAYVHSSPRAHRYTNGTLVISDAEERDAGAYMCQANNGLGATLSKIVSLQVLDVLVASRTALVFYSPCKKHHQDSKNLSRVCRPEKARMPL</sequence>
<dbReference type="InterPro" id="IPR007110">
    <property type="entry name" value="Ig-like_dom"/>
</dbReference>
<dbReference type="FunFam" id="2.60.40.10:FF:000017">
    <property type="entry name" value="Down syndrome cell adhesion molecule b"/>
    <property type="match status" value="1"/>
</dbReference>
<dbReference type="FunFam" id="2.60.40.10:FF:001049">
    <property type="entry name" value="Down syndrome cell adhesion molecule-like protein Dscam2"/>
    <property type="match status" value="1"/>
</dbReference>
<dbReference type="SMART" id="SM00409">
    <property type="entry name" value="IG"/>
    <property type="match status" value="6"/>
</dbReference>
<dbReference type="Gene3D" id="2.60.40.10">
    <property type="entry name" value="Immunoglobulins"/>
    <property type="match status" value="6"/>
</dbReference>
<dbReference type="GO" id="GO:0016020">
    <property type="term" value="C:membrane"/>
    <property type="evidence" value="ECO:0007669"/>
    <property type="project" value="UniProtKB-SubCell"/>
</dbReference>
<name>A0AAV4VP77_9ARAC</name>
<feature type="domain" description="Ig-like" evidence="10">
    <location>
        <begin position="226"/>
        <end position="319"/>
    </location>
</feature>
<dbReference type="CDD" id="cd20958">
    <property type="entry name" value="IgI_5_Dscam"/>
    <property type="match status" value="1"/>
</dbReference>
<feature type="domain" description="Ig-like" evidence="10">
    <location>
        <begin position="414"/>
        <end position="502"/>
    </location>
</feature>
<protein>
    <submittedName>
        <fullName evidence="11">Down syndrome cell adhesion molecule-like protein Dscam2</fullName>
    </submittedName>
</protein>
<keyword evidence="3" id="KW-0732">Signal</keyword>
<dbReference type="InterPro" id="IPR003598">
    <property type="entry name" value="Ig_sub2"/>
</dbReference>
<keyword evidence="5" id="KW-0130">Cell adhesion</keyword>
<evidence type="ECO:0000256" key="7">
    <source>
        <dbReference type="ARBA" id="ARBA00023136"/>
    </source>
</evidence>
<evidence type="ECO:0000256" key="3">
    <source>
        <dbReference type="ARBA" id="ARBA00022729"/>
    </source>
</evidence>
<keyword evidence="4" id="KW-0677">Repeat</keyword>
<dbReference type="InterPro" id="IPR003599">
    <property type="entry name" value="Ig_sub"/>
</dbReference>
<dbReference type="FunFam" id="2.60.40.10:FF:000333">
    <property type="entry name" value="Down syndrome cell adhesion molecule"/>
    <property type="match status" value="1"/>
</dbReference>
<dbReference type="FunFam" id="2.60.40.10:FF:000104">
    <property type="entry name" value="Down syndrome cell adhesion molecule b"/>
    <property type="match status" value="1"/>
</dbReference>
<keyword evidence="2" id="KW-0812">Transmembrane</keyword>
<dbReference type="GO" id="GO:0007155">
    <property type="term" value="P:cell adhesion"/>
    <property type="evidence" value="ECO:0007669"/>
    <property type="project" value="UniProtKB-KW"/>
</dbReference>
<evidence type="ECO:0000256" key="9">
    <source>
        <dbReference type="ARBA" id="ARBA00023319"/>
    </source>
</evidence>
<evidence type="ECO:0000256" key="5">
    <source>
        <dbReference type="ARBA" id="ARBA00022889"/>
    </source>
</evidence>
<feature type="domain" description="Ig-like" evidence="10">
    <location>
        <begin position="75"/>
        <end position="132"/>
    </location>
</feature>
<dbReference type="InterPro" id="IPR013783">
    <property type="entry name" value="Ig-like_fold"/>
</dbReference>
<evidence type="ECO:0000256" key="6">
    <source>
        <dbReference type="ARBA" id="ARBA00022989"/>
    </source>
</evidence>
<keyword evidence="12" id="KW-1185">Reference proteome</keyword>